<proteinExistence type="predicted"/>
<evidence type="ECO:0000256" key="1">
    <source>
        <dbReference type="ARBA" id="ARBA00022692"/>
    </source>
</evidence>
<comment type="caution">
    <text evidence="6">The sequence shown here is derived from an EMBL/GenBank/DDBJ whole genome shotgun (WGS) entry which is preliminary data.</text>
</comment>
<dbReference type="InterPro" id="IPR043128">
    <property type="entry name" value="Rev_trsase/Diguanyl_cyclase"/>
</dbReference>
<dbReference type="InterPro" id="IPR003660">
    <property type="entry name" value="HAMP_dom"/>
</dbReference>
<feature type="domain" description="HAMP" evidence="4">
    <location>
        <begin position="229"/>
        <end position="281"/>
    </location>
</feature>
<feature type="transmembrane region" description="Helical" evidence="3">
    <location>
        <begin position="208"/>
        <end position="227"/>
    </location>
</feature>
<feature type="transmembrane region" description="Helical" evidence="3">
    <location>
        <begin position="44"/>
        <end position="62"/>
    </location>
</feature>
<dbReference type="Pfam" id="PF00990">
    <property type="entry name" value="GGDEF"/>
    <property type="match status" value="1"/>
</dbReference>
<dbReference type="Gene3D" id="3.30.70.270">
    <property type="match status" value="1"/>
</dbReference>
<dbReference type="NCBIfam" id="TIGR00254">
    <property type="entry name" value="GGDEF"/>
    <property type="match status" value="1"/>
</dbReference>
<dbReference type="GO" id="GO:1902201">
    <property type="term" value="P:negative regulation of bacterial-type flagellum-dependent cell motility"/>
    <property type="evidence" value="ECO:0007669"/>
    <property type="project" value="TreeGrafter"/>
</dbReference>
<protein>
    <recommendedName>
        <fullName evidence="8">Diguanylate cyclase (GGDEF)-like protein</fullName>
    </recommendedName>
</protein>
<keyword evidence="3" id="KW-0472">Membrane</keyword>
<dbReference type="CDD" id="cd06225">
    <property type="entry name" value="HAMP"/>
    <property type="match status" value="1"/>
</dbReference>
<dbReference type="SUPFAM" id="SSF158472">
    <property type="entry name" value="HAMP domain-like"/>
    <property type="match status" value="1"/>
</dbReference>
<dbReference type="Pfam" id="PF00672">
    <property type="entry name" value="HAMP"/>
    <property type="match status" value="1"/>
</dbReference>
<dbReference type="AlphaFoldDB" id="A0A8J3K5L6"/>
<dbReference type="GO" id="GO:0052621">
    <property type="term" value="F:diguanylate cyclase activity"/>
    <property type="evidence" value="ECO:0007669"/>
    <property type="project" value="TreeGrafter"/>
</dbReference>
<evidence type="ECO:0000259" key="4">
    <source>
        <dbReference type="PROSITE" id="PS50885"/>
    </source>
</evidence>
<sequence>MTDGLPAAMVMDLRRYLTQGMQTLLRPVKLLRGSGRLARVGPRLAVAFVLVSVLLPVIGLIAEREQRLAAARDAQAEAQQLARVIAADIADDVHAGRRLDPVKIRAHLDQLRSQLGGDVEIVDLRRDSVAGTTPEGGPRLGVDADGQISATLRDGLARTVTPEDTGLPLKLVVVPIRTPTDGIVGALLLDYTDLYDEVLSAGAHSRRMTLAAGLAGMAAALGLGWVLSRGLVRDIRRLTQTAAMFAEGDYDTRAQVKSRGELRELAGALNTMAERIAERKAVLVDLATTDPLTGLPNRRALRTGLDRGLDHAKRRGTPLSLILLDLDHFKTINDEHGHLTGDAVLRRVAEILKAHLRSTDLAARYGGEEFAVLLPDTGSDAATRTAERVRVALSAAPIEFQGRSVRVTASLGVVAYPEHGLTTAELVHRADAALYTAKRAGRDRVHGPPAP</sequence>
<accession>A0A8J3K5L6</accession>
<name>A0A8J3K5L6_9ACTN</name>
<dbReference type="InterPro" id="IPR000160">
    <property type="entry name" value="GGDEF_dom"/>
</dbReference>
<dbReference type="GO" id="GO:0043709">
    <property type="term" value="P:cell adhesion involved in single-species biofilm formation"/>
    <property type="evidence" value="ECO:0007669"/>
    <property type="project" value="TreeGrafter"/>
</dbReference>
<dbReference type="PROSITE" id="PS50885">
    <property type="entry name" value="HAMP"/>
    <property type="match status" value="1"/>
</dbReference>
<evidence type="ECO:0000256" key="3">
    <source>
        <dbReference type="SAM" id="Phobius"/>
    </source>
</evidence>
<evidence type="ECO:0008006" key="8">
    <source>
        <dbReference type="Google" id="ProtNLM"/>
    </source>
</evidence>
<gene>
    <name evidence="6" type="ORF">Cch02nite_23880</name>
</gene>
<dbReference type="GO" id="GO:0005886">
    <property type="term" value="C:plasma membrane"/>
    <property type="evidence" value="ECO:0007669"/>
    <property type="project" value="TreeGrafter"/>
</dbReference>
<dbReference type="PANTHER" id="PTHR45138">
    <property type="entry name" value="REGULATORY COMPONENTS OF SENSORY TRANSDUCTION SYSTEM"/>
    <property type="match status" value="1"/>
</dbReference>
<organism evidence="6 7">
    <name type="scientific">Catellatospora chokoriensis</name>
    <dbReference type="NCBI Taxonomy" id="310353"/>
    <lineage>
        <taxon>Bacteria</taxon>
        <taxon>Bacillati</taxon>
        <taxon>Actinomycetota</taxon>
        <taxon>Actinomycetes</taxon>
        <taxon>Micromonosporales</taxon>
        <taxon>Micromonosporaceae</taxon>
        <taxon>Catellatospora</taxon>
    </lineage>
</organism>
<keyword evidence="7" id="KW-1185">Reference proteome</keyword>
<keyword evidence="2 3" id="KW-1133">Transmembrane helix</keyword>
<dbReference type="Proteomes" id="UP000619293">
    <property type="component" value="Unassembled WGS sequence"/>
</dbReference>
<dbReference type="InterPro" id="IPR029787">
    <property type="entry name" value="Nucleotide_cyclase"/>
</dbReference>
<reference evidence="6 7" key="1">
    <citation type="submission" date="2021-01" db="EMBL/GenBank/DDBJ databases">
        <title>Whole genome shotgun sequence of Catellatospora chokoriensis NBRC 107358.</title>
        <authorList>
            <person name="Komaki H."/>
            <person name="Tamura T."/>
        </authorList>
    </citation>
    <scope>NUCLEOTIDE SEQUENCE [LARGE SCALE GENOMIC DNA]</scope>
    <source>
        <strain evidence="6 7">NBRC 107358</strain>
    </source>
</reference>
<dbReference type="PROSITE" id="PS50887">
    <property type="entry name" value="GGDEF"/>
    <property type="match status" value="1"/>
</dbReference>
<dbReference type="EMBL" id="BONG01000011">
    <property type="protein sequence ID" value="GIF88944.1"/>
    <property type="molecule type" value="Genomic_DNA"/>
</dbReference>
<dbReference type="CDD" id="cd01949">
    <property type="entry name" value="GGDEF"/>
    <property type="match status" value="1"/>
</dbReference>
<dbReference type="Gene3D" id="6.10.340.10">
    <property type="match status" value="1"/>
</dbReference>
<dbReference type="PANTHER" id="PTHR45138:SF9">
    <property type="entry name" value="DIGUANYLATE CYCLASE DGCM-RELATED"/>
    <property type="match status" value="1"/>
</dbReference>
<dbReference type="FunFam" id="3.30.70.270:FF:000001">
    <property type="entry name" value="Diguanylate cyclase domain protein"/>
    <property type="match status" value="1"/>
</dbReference>
<dbReference type="InterPro" id="IPR050469">
    <property type="entry name" value="Diguanylate_Cyclase"/>
</dbReference>
<evidence type="ECO:0000259" key="5">
    <source>
        <dbReference type="PROSITE" id="PS50887"/>
    </source>
</evidence>
<keyword evidence="1 3" id="KW-0812">Transmembrane</keyword>
<evidence type="ECO:0000313" key="7">
    <source>
        <dbReference type="Proteomes" id="UP000619293"/>
    </source>
</evidence>
<dbReference type="SMART" id="SM00304">
    <property type="entry name" value="HAMP"/>
    <property type="match status" value="1"/>
</dbReference>
<evidence type="ECO:0000313" key="6">
    <source>
        <dbReference type="EMBL" id="GIF88944.1"/>
    </source>
</evidence>
<dbReference type="SMART" id="SM00267">
    <property type="entry name" value="GGDEF"/>
    <property type="match status" value="1"/>
</dbReference>
<evidence type="ECO:0000256" key="2">
    <source>
        <dbReference type="ARBA" id="ARBA00022989"/>
    </source>
</evidence>
<feature type="domain" description="GGDEF" evidence="5">
    <location>
        <begin position="317"/>
        <end position="450"/>
    </location>
</feature>
<dbReference type="GO" id="GO:0007165">
    <property type="term" value="P:signal transduction"/>
    <property type="evidence" value="ECO:0007669"/>
    <property type="project" value="InterPro"/>
</dbReference>
<dbReference type="SUPFAM" id="SSF55073">
    <property type="entry name" value="Nucleotide cyclase"/>
    <property type="match status" value="1"/>
</dbReference>